<proteinExistence type="predicted"/>
<dbReference type="InterPro" id="IPR011042">
    <property type="entry name" value="6-blade_b-propeller_TolB-like"/>
</dbReference>
<protein>
    <submittedName>
        <fullName evidence="2">Alkyl hydroperoxide reductase</fullName>
    </submittedName>
</protein>
<reference evidence="2 3" key="1">
    <citation type="submission" date="2020-03" db="EMBL/GenBank/DDBJ databases">
        <title>Two novel Motilibacter sp.</title>
        <authorList>
            <person name="Liu S."/>
        </authorList>
    </citation>
    <scope>NUCLEOTIDE SEQUENCE [LARGE SCALE GENOMIC DNA]</scope>
    <source>
        <strain evidence="2 3">E257</strain>
    </source>
</reference>
<organism evidence="2 3">
    <name type="scientific">Motilibacter deserti</name>
    <dbReference type="NCBI Taxonomy" id="2714956"/>
    <lineage>
        <taxon>Bacteria</taxon>
        <taxon>Bacillati</taxon>
        <taxon>Actinomycetota</taxon>
        <taxon>Actinomycetes</taxon>
        <taxon>Motilibacterales</taxon>
        <taxon>Motilibacteraceae</taxon>
        <taxon>Motilibacter</taxon>
    </lineage>
</organism>
<dbReference type="SUPFAM" id="SSF101898">
    <property type="entry name" value="NHL repeat"/>
    <property type="match status" value="1"/>
</dbReference>
<dbReference type="InterPro" id="IPR045302">
    <property type="entry name" value="NHL2_NHL_rpt_dom"/>
</dbReference>
<dbReference type="InterPro" id="IPR001258">
    <property type="entry name" value="NHL_repeat"/>
</dbReference>
<sequence>GTGPYVPPPPREGDFTFPGKAVRLPERLGGGFLVSDSGHHSLAVLDETAEKVVRRIGSGQRGLLDGDEATARFAEPQGLVVLPEDVAAEVGYDVVVADTVNHALRGVTLATGQVQTLAGTGRQWMQGSGTADLSSPWDVAWWQGKVWIAMAGIHQLWMYDPRSLAVAVAAGTTNEGLVDGPAHEAWFAQTSGLAADGDTLWIADSETSSLRRVRVDGAGAYVVESVVGKGLFDFGHRDGPVDEALLQHPLGVTVLSDGSVLVSDTYNGALRHVDVAAGTVSTVATGLAEPSDAVLGDEGAVLVVESAGHRLSWVRLTGAASVEGFASRTQRPTTDVAPGPLRLEVVFDPPPGQHLDERWGPATRLVVSSTPPGLLRSGEGRDTGLARDLELDPGAGDGVLHVAAMAASCDDEGGEGAACHVHQQDWGVPVRIVPGAPDTLTLVLSGNA</sequence>
<keyword evidence="3" id="KW-1185">Reference proteome</keyword>
<dbReference type="PANTHER" id="PTHR46388">
    <property type="entry name" value="NHL REPEAT-CONTAINING PROTEIN 2"/>
    <property type="match status" value="1"/>
</dbReference>
<keyword evidence="1" id="KW-0677">Repeat</keyword>
<dbReference type="EMBL" id="JAANNP010000107">
    <property type="protein sequence ID" value="NHC16196.1"/>
    <property type="molecule type" value="Genomic_DNA"/>
</dbReference>
<dbReference type="Gene3D" id="2.120.10.30">
    <property type="entry name" value="TolB, C-terminal domain"/>
    <property type="match status" value="3"/>
</dbReference>
<dbReference type="PANTHER" id="PTHR46388:SF2">
    <property type="entry name" value="NHL REPEAT-CONTAINING PROTEIN 2"/>
    <property type="match status" value="1"/>
</dbReference>
<evidence type="ECO:0000313" key="3">
    <source>
        <dbReference type="Proteomes" id="UP000800981"/>
    </source>
</evidence>
<name>A0ABX0GYW9_9ACTN</name>
<comment type="caution">
    <text evidence="2">The sequence shown here is derived from an EMBL/GenBank/DDBJ whole genome shotgun (WGS) entry which is preliminary data.</text>
</comment>
<dbReference type="RefSeq" id="WP_166284659.1">
    <property type="nucleotide sequence ID" value="NZ_JAANNP010000107.1"/>
</dbReference>
<evidence type="ECO:0000256" key="1">
    <source>
        <dbReference type="ARBA" id="ARBA00022737"/>
    </source>
</evidence>
<evidence type="ECO:0000313" key="2">
    <source>
        <dbReference type="EMBL" id="NHC16196.1"/>
    </source>
</evidence>
<dbReference type="Pfam" id="PF01436">
    <property type="entry name" value="NHL"/>
    <property type="match status" value="1"/>
</dbReference>
<dbReference type="Proteomes" id="UP000800981">
    <property type="component" value="Unassembled WGS sequence"/>
</dbReference>
<gene>
    <name evidence="2" type="ORF">G9H71_20630</name>
</gene>
<feature type="non-terminal residue" evidence="2">
    <location>
        <position position="1"/>
    </location>
</feature>
<dbReference type="CDD" id="cd14951">
    <property type="entry name" value="NHL-2_like"/>
    <property type="match status" value="1"/>
</dbReference>
<accession>A0ABX0GYW9</accession>